<proteinExistence type="predicted"/>
<comment type="subcellular location">
    <subcellularLocation>
        <location evidence="2">Cell membrane</location>
        <topology evidence="2">Multi-pass membrane protein</topology>
    </subcellularLocation>
</comment>
<evidence type="ECO:0000256" key="3">
    <source>
        <dbReference type="ARBA" id="ARBA00012438"/>
    </source>
</evidence>
<dbReference type="InterPro" id="IPR035965">
    <property type="entry name" value="PAS-like_dom_sf"/>
</dbReference>
<dbReference type="AlphaFoldDB" id="A0A953JD29"/>
<dbReference type="Pfam" id="PF02518">
    <property type="entry name" value="HATPase_c"/>
    <property type="match status" value="1"/>
</dbReference>
<dbReference type="Gene3D" id="3.40.50.2300">
    <property type="match status" value="2"/>
</dbReference>
<evidence type="ECO:0000256" key="6">
    <source>
        <dbReference type="ARBA" id="ARBA00022679"/>
    </source>
</evidence>
<dbReference type="Pfam" id="PF00072">
    <property type="entry name" value="Response_reg"/>
    <property type="match status" value="2"/>
</dbReference>
<evidence type="ECO:0000256" key="13">
    <source>
        <dbReference type="ARBA" id="ARBA00023015"/>
    </source>
</evidence>
<dbReference type="CDD" id="cd00082">
    <property type="entry name" value="HisKA"/>
    <property type="match status" value="1"/>
</dbReference>
<dbReference type="PROSITE" id="PS50894">
    <property type="entry name" value="HPT"/>
    <property type="match status" value="1"/>
</dbReference>
<keyword evidence="15" id="KW-0804">Transcription</keyword>
<feature type="modified residue" description="4-aspartylphosphate" evidence="19">
    <location>
        <position position="57"/>
    </location>
</feature>
<evidence type="ECO:0000256" key="1">
    <source>
        <dbReference type="ARBA" id="ARBA00000085"/>
    </source>
</evidence>
<dbReference type="FunFam" id="1.10.287.130:FF:000002">
    <property type="entry name" value="Two-component osmosensing histidine kinase"/>
    <property type="match status" value="1"/>
</dbReference>
<evidence type="ECO:0000256" key="16">
    <source>
        <dbReference type="ARBA" id="ARBA00064003"/>
    </source>
</evidence>
<keyword evidence="12" id="KW-0902">Two-component regulatory system</keyword>
<dbReference type="SMART" id="SM00086">
    <property type="entry name" value="PAC"/>
    <property type="match status" value="2"/>
</dbReference>
<dbReference type="CDD" id="cd16922">
    <property type="entry name" value="HATPase_EvgS-ArcB-TorS-like"/>
    <property type="match status" value="1"/>
</dbReference>
<dbReference type="InterPro" id="IPR001789">
    <property type="entry name" value="Sig_transdc_resp-reg_receiver"/>
</dbReference>
<gene>
    <name evidence="27" type="ORF">K8I29_09820</name>
</gene>
<evidence type="ECO:0000256" key="7">
    <source>
        <dbReference type="ARBA" id="ARBA00022692"/>
    </source>
</evidence>
<dbReference type="InterPro" id="IPR005467">
    <property type="entry name" value="His_kinase_dom"/>
</dbReference>
<dbReference type="SMART" id="SM00387">
    <property type="entry name" value="HATPase_c"/>
    <property type="match status" value="1"/>
</dbReference>
<evidence type="ECO:0000256" key="12">
    <source>
        <dbReference type="ARBA" id="ARBA00023012"/>
    </source>
</evidence>
<dbReference type="Pfam" id="PF00512">
    <property type="entry name" value="HisKA"/>
    <property type="match status" value="1"/>
</dbReference>
<dbReference type="PRINTS" id="PR00344">
    <property type="entry name" value="BCTRLSENSOR"/>
</dbReference>
<keyword evidence="6" id="KW-0808">Transferase</keyword>
<dbReference type="SUPFAM" id="SSF55874">
    <property type="entry name" value="ATPase domain of HSP90 chaperone/DNA topoisomerase II/histidine kinase"/>
    <property type="match status" value="1"/>
</dbReference>
<evidence type="ECO:0000256" key="21">
    <source>
        <dbReference type="SAM" id="MobiDB-lite"/>
    </source>
</evidence>
<evidence type="ECO:0000256" key="14">
    <source>
        <dbReference type="ARBA" id="ARBA00023136"/>
    </source>
</evidence>
<dbReference type="PANTHER" id="PTHR45339:SF1">
    <property type="entry name" value="HYBRID SIGNAL TRANSDUCTION HISTIDINE KINASE J"/>
    <property type="match status" value="1"/>
</dbReference>
<dbReference type="InterPro" id="IPR004358">
    <property type="entry name" value="Sig_transdc_His_kin-like_C"/>
</dbReference>
<evidence type="ECO:0000256" key="5">
    <source>
        <dbReference type="ARBA" id="ARBA00022553"/>
    </source>
</evidence>
<reference evidence="27" key="2">
    <citation type="submission" date="2021-08" db="EMBL/GenBank/DDBJ databases">
        <authorList>
            <person name="Dalcin Martins P."/>
        </authorList>
    </citation>
    <scope>NUCLEOTIDE SEQUENCE</scope>
    <source>
        <strain evidence="27">MAG_39</strain>
    </source>
</reference>
<feature type="modified residue" description="Phosphohistidine" evidence="18">
    <location>
        <position position="880"/>
    </location>
</feature>
<dbReference type="InterPro" id="IPR036890">
    <property type="entry name" value="HATPase_C_sf"/>
</dbReference>
<evidence type="ECO:0000313" key="28">
    <source>
        <dbReference type="Proteomes" id="UP000705867"/>
    </source>
</evidence>
<dbReference type="PROSITE" id="PS50109">
    <property type="entry name" value="HIS_KIN"/>
    <property type="match status" value="1"/>
</dbReference>
<evidence type="ECO:0000259" key="22">
    <source>
        <dbReference type="PROSITE" id="PS50109"/>
    </source>
</evidence>
<keyword evidence="14" id="KW-0472">Membrane</keyword>
<dbReference type="CDD" id="cd00088">
    <property type="entry name" value="HPT"/>
    <property type="match status" value="1"/>
</dbReference>
<feature type="domain" description="Response regulatory" evidence="23">
    <location>
        <begin position="684"/>
        <end position="803"/>
    </location>
</feature>
<dbReference type="InterPro" id="IPR000700">
    <property type="entry name" value="PAS-assoc_C"/>
</dbReference>
<reference evidence="27" key="1">
    <citation type="journal article" date="2021" name="bioRxiv">
        <title>Unraveling nitrogen, sulfur and carbon metabolic pathways and microbial community transcriptional responses to substrate deprivation and toxicity stresses in a bioreactor mimicking anoxic brackish coastal sediment conditions.</title>
        <authorList>
            <person name="Martins P.D."/>
            <person name="Echeveste M.J."/>
            <person name="Arshad A."/>
            <person name="Kurth J."/>
            <person name="Ouboter H."/>
            <person name="Jetten M.S.M."/>
            <person name="Welte C.U."/>
        </authorList>
    </citation>
    <scope>NUCLEOTIDE SEQUENCE</scope>
    <source>
        <strain evidence="27">MAG_39</strain>
    </source>
</reference>
<dbReference type="InterPro" id="IPR036641">
    <property type="entry name" value="HPT_dom_sf"/>
</dbReference>
<sequence length="935" mass="104988">MSRKKNGTLLLVDDERFILESAASLLRDHGYTVIASDTSSDALHHLQSEKIDVVMTDVRMPRISGIELLERIHLLYPDVPVILMTGHAEIDITVEALRKGAFDLLRKPYSPAQMLHSIEKAMRYAALQQQERDYTRMLEDSVKRALQESEERYSSLFRNNHAPMLFIDPEQGNIIDANPAASSFYGYSIDELTSMRLTRISTLTEDEISREMRRAVIENRPHFPSHSRHRVAGGEIRDVEVASGPIRIKGRQYLYAIIHDITDRKRAELALKRSHEFSKTVLNSMSDAISIIDVNSFRIVGVNNVFLEEVGKEEHSVLLRKCYEITHRRTEPCSAPELLCPLSETVRTGRHAVSEHVHYGKDGKKFHVEVSTSPIRDSEGKVIQVVHVARNITERKAYEEALRSAKEEAEGANRAKTEFLANVSHEIRTPLNGIIGLTELALDTELTREQREFLEMVKQSSHSLLDVINSILDLSKIEAGKMCLERTEFELPSIVQSVISSLGVHAKQKGIDVRTVILPSVPLLLQGDPKRLRQILINLVWNAVKFTREGEIRIGVDVEKGNSPPSPARLLFSIRDSGIGIPGDKLESIFDSFTQGDSSITRKYGGAGLGLAISRQLVHLMKGKIWVESRMGEGSTFFFTAEFDRVNTGNGTGVSPGMAEPFEKDREEGPLPGASREGEKVSARVLLAEDNAVNQKLVASLLERRGYSVTIAGTGREVIEILEKQHFDLILMDIQMPEMDGIEAARLIRSAVSPVINPRIPIIAMTAHATSGYRDQCLEAGMDAYIAKPINIKEVYRIIERFLSFPPSKSAFPPYTKEGSSEREEPGVLNTPAALERLNGDRELLEEVRHTFRESTPRQMRELLNAWEADDTSLVERLSHSLKGAAGNIGADLLREEASLMEKAMKRNDREETRKSLEKVFREWKRVVDALPGRQ</sequence>
<dbReference type="InterPro" id="IPR011006">
    <property type="entry name" value="CheY-like_superfamily"/>
</dbReference>
<keyword evidence="9" id="KW-0418">Kinase</keyword>
<evidence type="ECO:0000256" key="17">
    <source>
        <dbReference type="ARBA" id="ARBA00068150"/>
    </source>
</evidence>
<dbReference type="EMBL" id="JAIOIV010000076">
    <property type="protein sequence ID" value="MBZ0156489.1"/>
    <property type="molecule type" value="Genomic_DNA"/>
</dbReference>
<dbReference type="SMART" id="SM00448">
    <property type="entry name" value="REC"/>
    <property type="match status" value="2"/>
</dbReference>
<dbReference type="SMART" id="SM00091">
    <property type="entry name" value="PAS"/>
    <property type="match status" value="2"/>
</dbReference>
<feature type="domain" description="Histidine kinase" evidence="22">
    <location>
        <begin position="422"/>
        <end position="645"/>
    </location>
</feature>
<evidence type="ECO:0000259" key="23">
    <source>
        <dbReference type="PROSITE" id="PS50110"/>
    </source>
</evidence>
<evidence type="ECO:0000256" key="11">
    <source>
        <dbReference type="ARBA" id="ARBA00022989"/>
    </source>
</evidence>
<evidence type="ECO:0000259" key="24">
    <source>
        <dbReference type="PROSITE" id="PS50112"/>
    </source>
</evidence>
<comment type="caution">
    <text evidence="27">The sequence shown here is derived from an EMBL/GenBank/DDBJ whole genome shotgun (WGS) entry which is preliminary data.</text>
</comment>
<keyword evidence="20" id="KW-0175">Coiled coil</keyword>
<feature type="coiled-coil region" evidence="20">
    <location>
        <begin position="388"/>
        <end position="422"/>
    </location>
</feature>
<dbReference type="Gene3D" id="1.20.120.160">
    <property type="entry name" value="HPT domain"/>
    <property type="match status" value="1"/>
</dbReference>
<dbReference type="CDD" id="cd17546">
    <property type="entry name" value="REC_hyHK_CKI1_RcsC-like"/>
    <property type="match status" value="1"/>
</dbReference>
<protein>
    <recommendedName>
        <fullName evidence="17">Sensory/regulatory protein RpfC</fullName>
        <ecNumber evidence="3">2.7.13.3</ecNumber>
    </recommendedName>
</protein>
<dbReference type="NCBIfam" id="TIGR00229">
    <property type="entry name" value="sensory_box"/>
    <property type="match status" value="2"/>
</dbReference>
<comment type="subunit">
    <text evidence="16">At low DSF concentrations, interacts with RpfF.</text>
</comment>
<dbReference type="InterPro" id="IPR000014">
    <property type="entry name" value="PAS"/>
</dbReference>
<dbReference type="PROSITE" id="PS50110">
    <property type="entry name" value="RESPONSE_REGULATORY"/>
    <property type="match status" value="2"/>
</dbReference>
<evidence type="ECO:0000259" key="26">
    <source>
        <dbReference type="PROSITE" id="PS50894"/>
    </source>
</evidence>
<dbReference type="Pfam" id="PF01627">
    <property type="entry name" value="Hpt"/>
    <property type="match status" value="1"/>
</dbReference>
<organism evidence="27 28">
    <name type="scientific">Candidatus Nitrobium versatile</name>
    <dbReference type="NCBI Taxonomy" id="2884831"/>
    <lineage>
        <taxon>Bacteria</taxon>
        <taxon>Pseudomonadati</taxon>
        <taxon>Nitrospirota</taxon>
        <taxon>Nitrospiria</taxon>
        <taxon>Nitrospirales</taxon>
        <taxon>Nitrospiraceae</taxon>
        <taxon>Candidatus Nitrobium</taxon>
    </lineage>
</organism>
<dbReference type="Pfam" id="PF13426">
    <property type="entry name" value="PAS_9"/>
    <property type="match status" value="2"/>
</dbReference>
<dbReference type="SUPFAM" id="SSF55785">
    <property type="entry name" value="PYP-like sensor domain (PAS domain)"/>
    <property type="match status" value="2"/>
</dbReference>
<dbReference type="Gene3D" id="3.30.565.10">
    <property type="entry name" value="Histidine kinase-like ATPase, C-terminal domain"/>
    <property type="match status" value="1"/>
</dbReference>
<dbReference type="CDD" id="cd00130">
    <property type="entry name" value="PAS"/>
    <property type="match status" value="1"/>
</dbReference>
<feature type="domain" description="Response regulatory" evidence="23">
    <location>
        <begin position="8"/>
        <end position="122"/>
    </location>
</feature>
<evidence type="ECO:0000256" key="10">
    <source>
        <dbReference type="ARBA" id="ARBA00022840"/>
    </source>
</evidence>
<dbReference type="Gene3D" id="1.10.287.130">
    <property type="match status" value="1"/>
</dbReference>
<dbReference type="InterPro" id="IPR003594">
    <property type="entry name" value="HATPase_dom"/>
</dbReference>
<dbReference type="SMART" id="SM00388">
    <property type="entry name" value="HisKA"/>
    <property type="match status" value="1"/>
</dbReference>
<keyword evidence="4" id="KW-1003">Cell membrane</keyword>
<evidence type="ECO:0000256" key="8">
    <source>
        <dbReference type="ARBA" id="ARBA00022741"/>
    </source>
</evidence>
<dbReference type="InterPro" id="IPR003661">
    <property type="entry name" value="HisK_dim/P_dom"/>
</dbReference>
<dbReference type="InterPro" id="IPR001610">
    <property type="entry name" value="PAC"/>
</dbReference>
<evidence type="ECO:0000256" key="20">
    <source>
        <dbReference type="SAM" id="Coils"/>
    </source>
</evidence>
<dbReference type="SUPFAM" id="SSF52172">
    <property type="entry name" value="CheY-like"/>
    <property type="match status" value="2"/>
</dbReference>
<dbReference type="PROSITE" id="PS50112">
    <property type="entry name" value="PAS"/>
    <property type="match status" value="1"/>
</dbReference>
<evidence type="ECO:0000256" key="15">
    <source>
        <dbReference type="ARBA" id="ARBA00023163"/>
    </source>
</evidence>
<dbReference type="InterPro" id="IPR008207">
    <property type="entry name" value="Sig_transdc_His_kin_Hpt_dom"/>
</dbReference>
<evidence type="ECO:0000256" key="18">
    <source>
        <dbReference type="PROSITE-ProRule" id="PRU00110"/>
    </source>
</evidence>
<feature type="region of interest" description="Disordered" evidence="21">
    <location>
        <begin position="650"/>
        <end position="677"/>
    </location>
</feature>
<dbReference type="SUPFAM" id="SSF47226">
    <property type="entry name" value="Histidine-containing phosphotransfer domain, HPT domain"/>
    <property type="match status" value="1"/>
</dbReference>
<evidence type="ECO:0000256" key="2">
    <source>
        <dbReference type="ARBA" id="ARBA00004651"/>
    </source>
</evidence>
<dbReference type="InterPro" id="IPR036097">
    <property type="entry name" value="HisK_dim/P_sf"/>
</dbReference>
<keyword evidence="11" id="KW-1133">Transmembrane helix</keyword>
<feature type="modified residue" description="4-aspartylphosphate" evidence="19">
    <location>
        <position position="733"/>
    </location>
</feature>
<evidence type="ECO:0000256" key="4">
    <source>
        <dbReference type="ARBA" id="ARBA00022475"/>
    </source>
</evidence>
<evidence type="ECO:0000256" key="9">
    <source>
        <dbReference type="ARBA" id="ARBA00022777"/>
    </source>
</evidence>
<dbReference type="Gene3D" id="3.30.450.20">
    <property type="entry name" value="PAS domain"/>
    <property type="match status" value="2"/>
</dbReference>
<dbReference type="GO" id="GO:0005886">
    <property type="term" value="C:plasma membrane"/>
    <property type="evidence" value="ECO:0007669"/>
    <property type="project" value="UniProtKB-SubCell"/>
</dbReference>
<dbReference type="SUPFAM" id="SSF47384">
    <property type="entry name" value="Homodimeric domain of signal transducing histidine kinase"/>
    <property type="match status" value="1"/>
</dbReference>
<evidence type="ECO:0000256" key="19">
    <source>
        <dbReference type="PROSITE-ProRule" id="PRU00169"/>
    </source>
</evidence>
<keyword evidence="7" id="KW-0812">Transmembrane</keyword>
<dbReference type="PANTHER" id="PTHR45339">
    <property type="entry name" value="HYBRID SIGNAL TRANSDUCTION HISTIDINE KINASE J"/>
    <property type="match status" value="1"/>
</dbReference>
<dbReference type="PROSITE" id="PS50113">
    <property type="entry name" value="PAC"/>
    <property type="match status" value="1"/>
</dbReference>
<feature type="domain" description="PAC" evidence="25">
    <location>
        <begin position="351"/>
        <end position="404"/>
    </location>
</feature>
<keyword evidence="13" id="KW-0805">Transcription regulation</keyword>
<feature type="domain" description="PAS" evidence="24">
    <location>
        <begin position="149"/>
        <end position="219"/>
    </location>
</feature>
<dbReference type="GO" id="GO:0000155">
    <property type="term" value="F:phosphorelay sensor kinase activity"/>
    <property type="evidence" value="ECO:0007669"/>
    <property type="project" value="InterPro"/>
</dbReference>
<dbReference type="EC" id="2.7.13.3" evidence="3"/>
<dbReference type="FunFam" id="3.40.50.2300:FF:000018">
    <property type="entry name" value="DNA-binding transcriptional regulator NtrC"/>
    <property type="match status" value="1"/>
</dbReference>
<accession>A0A953JD29</accession>
<dbReference type="GO" id="GO:0005524">
    <property type="term" value="F:ATP binding"/>
    <property type="evidence" value="ECO:0007669"/>
    <property type="project" value="UniProtKB-KW"/>
</dbReference>
<keyword evidence="5 19" id="KW-0597">Phosphoprotein</keyword>
<dbReference type="FunFam" id="3.30.565.10:FF:000010">
    <property type="entry name" value="Sensor histidine kinase RcsC"/>
    <property type="match status" value="1"/>
</dbReference>
<keyword evidence="8" id="KW-0547">Nucleotide-binding</keyword>
<evidence type="ECO:0000313" key="27">
    <source>
        <dbReference type="EMBL" id="MBZ0156489.1"/>
    </source>
</evidence>
<name>A0A953JD29_9BACT</name>
<comment type="catalytic activity">
    <reaction evidence="1">
        <text>ATP + protein L-histidine = ADP + protein N-phospho-L-histidine.</text>
        <dbReference type="EC" id="2.7.13.3"/>
    </reaction>
</comment>
<feature type="domain" description="HPt" evidence="26">
    <location>
        <begin position="841"/>
        <end position="934"/>
    </location>
</feature>
<dbReference type="Proteomes" id="UP000705867">
    <property type="component" value="Unassembled WGS sequence"/>
</dbReference>
<keyword evidence="10" id="KW-0067">ATP-binding</keyword>
<evidence type="ECO:0000259" key="25">
    <source>
        <dbReference type="PROSITE" id="PS50113"/>
    </source>
</evidence>